<reference evidence="2" key="1">
    <citation type="submission" date="2018-05" db="EMBL/GenBank/DDBJ databases">
        <authorList>
            <person name="Lanie J.A."/>
            <person name="Ng W.-L."/>
            <person name="Kazmierczak K.M."/>
            <person name="Andrzejewski T.M."/>
            <person name="Davidsen T.M."/>
            <person name="Wayne K.J."/>
            <person name="Tettelin H."/>
            <person name="Glass J.I."/>
            <person name="Rusch D."/>
            <person name="Podicherti R."/>
            <person name="Tsui H.-C.T."/>
            <person name="Winkler M.E."/>
        </authorList>
    </citation>
    <scope>NUCLEOTIDE SEQUENCE</scope>
</reference>
<dbReference type="SUPFAM" id="SSF55961">
    <property type="entry name" value="Bet v1-like"/>
    <property type="match status" value="1"/>
</dbReference>
<evidence type="ECO:0000313" key="2">
    <source>
        <dbReference type="EMBL" id="SUZ98294.1"/>
    </source>
</evidence>
<sequence>MKYYELDVEQFIDQPVEKVFEFFSRPENLEEITPPRLGFTIMTPSPIPMEKGSLIDYTIRILGFPVHWRTLITSYDPPHGFVDEQIKGPYVLWHHRHSFKKENGGTIIRDTVRYAVPLGIIGRFLNLIWIRKDLKDIFAYRRKFIANKFGEQNYDLSFHKGWRETA</sequence>
<dbReference type="AlphaFoldDB" id="A0A381S4D4"/>
<dbReference type="EMBL" id="UINC01002590">
    <property type="protein sequence ID" value="SUZ98294.1"/>
    <property type="molecule type" value="Genomic_DNA"/>
</dbReference>
<feature type="domain" description="Coenzyme Q-binding protein COQ10 START" evidence="1">
    <location>
        <begin position="12"/>
        <end position="119"/>
    </location>
</feature>
<dbReference type="InterPro" id="IPR023393">
    <property type="entry name" value="START-like_dom_sf"/>
</dbReference>
<dbReference type="CDD" id="cd07820">
    <property type="entry name" value="SRPBCC_3"/>
    <property type="match status" value="1"/>
</dbReference>
<proteinExistence type="predicted"/>
<dbReference type="Gene3D" id="3.30.530.20">
    <property type="match status" value="1"/>
</dbReference>
<gene>
    <name evidence="2" type="ORF">METZ01_LOCUS51148</name>
</gene>
<dbReference type="Pfam" id="PF03364">
    <property type="entry name" value="Polyketide_cyc"/>
    <property type="match status" value="1"/>
</dbReference>
<organism evidence="2">
    <name type="scientific">marine metagenome</name>
    <dbReference type="NCBI Taxonomy" id="408172"/>
    <lineage>
        <taxon>unclassified sequences</taxon>
        <taxon>metagenomes</taxon>
        <taxon>ecological metagenomes</taxon>
    </lineage>
</organism>
<name>A0A381S4D4_9ZZZZ</name>
<accession>A0A381S4D4</accession>
<evidence type="ECO:0000259" key="1">
    <source>
        <dbReference type="Pfam" id="PF03364"/>
    </source>
</evidence>
<dbReference type="InterPro" id="IPR005031">
    <property type="entry name" value="COQ10_START"/>
</dbReference>
<protein>
    <recommendedName>
        <fullName evidence="1">Coenzyme Q-binding protein COQ10 START domain-containing protein</fullName>
    </recommendedName>
</protein>